<proteinExistence type="predicted"/>
<evidence type="ECO:0000313" key="3">
    <source>
        <dbReference type="WBParaSite" id="mrna-Wban_09292"/>
    </source>
</evidence>
<reference evidence="2" key="1">
    <citation type="submission" date="2015-03" db="EMBL/GenBank/DDBJ databases">
        <title>Wuchereria bancrofti Genome Sequencing Papua New Guinea Strain.</title>
        <authorList>
            <person name="Small S.T."/>
            <person name="Serre D."/>
            <person name="Zimmerman P.A."/>
        </authorList>
    </citation>
    <scope>NUCLEOTIDE SEQUENCE [LARGE SCALE GENOMIC DNA]</scope>
    <source>
        <strain evidence="2">pt0022</strain>
    </source>
</reference>
<feature type="region of interest" description="Disordered" evidence="1">
    <location>
        <begin position="1"/>
        <end position="23"/>
    </location>
</feature>
<protein>
    <submittedName>
        <fullName evidence="3">Uncharacterized protein</fullName>
    </submittedName>
</protein>
<organism evidence="2 3">
    <name type="scientific">Wuchereria bancrofti</name>
    <dbReference type="NCBI Taxonomy" id="6293"/>
    <lineage>
        <taxon>Eukaryota</taxon>
        <taxon>Metazoa</taxon>
        <taxon>Ecdysozoa</taxon>
        <taxon>Nematoda</taxon>
        <taxon>Chromadorea</taxon>
        <taxon>Rhabditida</taxon>
        <taxon>Spirurina</taxon>
        <taxon>Spiruromorpha</taxon>
        <taxon>Filarioidea</taxon>
        <taxon>Onchocercidae</taxon>
        <taxon>Wuchereria</taxon>
    </lineage>
</organism>
<evidence type="ECO:0000313" key="2">
    <source>
        <dbReference type="Proteomes" id="UP000093561"/>
    </source>
</evidence>
<accession>A0AAF5Q3H8</accession>
<reference evidence="3" key="3">
    <citation type="submission" date="2024-02" db="UniProtKB">
        <authorList>
            <consortium name="WormBaseParasite"/>
        </authorList>
    </citation>
    <scope>IDENTIFICATION</scope>
    <source>
        <strain evidence="3">pt0022</strain>
    </source>
</reference>
<name>A0AAF5Q3H8_WUCBA</name>
<reference evidence="2" key="2">
    <citation type="journal article" date="2016" name="Mol. Ecol.">
        <title>Population genomics of the filarial nematode parasite Wuchereria bancrofti from mosquitoes.</title>
        <authorList>
            <person name="Small S.T."/>
            <person name="Reimer L.J."/>
            <person name="Tisch D.J."/>
            <person name="King C.L."/>
            <person name="Christensen B.M."/>
            <person name="Siba P.M."/>
            <person name="Kazura J.W."/>
            <person name="Serre D."/>
            <person name="Zimmerman P.A."/>
        </authorList>
    </citation>
    <scope>NUCLEOTIDE SEQUENCE</scope>
    <source>
        <strain evidence="2">pt0022</strain>
    </source>
</reference>
<evidence type="ECO:0000256" key="1">
    <source>
        <dbReference type="SAM" id="MobiDB-lite"/>
    </source>
</evidence>
<sequence length="46" mass="5405">MGPLAEVEKQSWRSMKRKNSSNQFVYSRKRNILETLETPKYDGSTI</sequence>
<dbReference type="AlphaFoldDB" id="A0AAF5Q3H8"/>
<feature type="compositionally biased region" description="Basic and acidic residues" evidence="1">
    <location>
        <begin position="1"/>
        <end position="11"/>
    </location>
</feature>
<dbReference type="Proteomes" id="UP000093561">
    <property type="component" value="Unassembled WGS sequence"/>
</dbReference>
<dbReference type="WBParaSite" id="mrna-Wban_09292">
    <property type="protein sequence ID" value="mrna-Wban_09292"/>
    <property type="gene ID" value="Wban_09292"/>
</dbReference>